<keyword evidence="2" id="KW-1185">Reference proteome</keyword>
<sequence>MNEPRRLPLEIDSIRLVEHLAQSVADRMSPALPLSIQLWNAKTIGSYLQRSPAVVLERVVTLPDFPTPIRLPSTRAKSKSDANSHVSGTMGQPLWKAIEVIAWVDSHRKTRGGRPRNLN</sequence>
<organism evidence="1 2">
    <name type="scientific">Pandoraea horticolens</name>
    <dbReference type="NCBI Taxonomy" id="2508298"/>
    <lineage>
        <taxon>Bacteria</taxon>
        <taxon>Pseudomonadati</taxon>
        <taxon>Pseudomonadota</taxon>
        <taxon>Betaproteobacteria</taxon>
        <taxon>Burkholderiales</taxon>
        <taxon>Burkholderiaceae</taxon>
        <taxon>Pandoraea</taxon>
    </lineage>
</organism>
<dbReference type="AlphaFoldDB" id="A0A5E4WY17"/>
<gene>
    <name evidence="1" type="ORF">PHO31112_03523</name>
</gene>
<evidence type="ECO:0000313" key="1">
    <source>
        <dbReference type="EMBL" id="VVE28740.1"/>
    </source>
</evidence>
<name>A0A5E4WY17_9BURK</name>
<proteinExistence type="predicted"/>
<dbReference type="RefSeq" id="WP_150621621.1">
    <property type="nucleotide sequence ID" value="NZ_CABPSM010000010.1"/>
</dbReference>
<reference evidence="1 2" key="1">
    <citation type="submission" date="2019-08" db="EMBL/GenBank/DDBJ databases">
        <authorList>
            <person name="Peeters C."/>
        </authorList>
    </citation>
    <scope>NUCLEOTIDE SEQUENCE [LARGE SCALE GENOMIC DNA]</scope>
    <source>
        <strain evidence="1 2">LMG 31112</strain>
    </source>
</reference>
<dbReference type="EMBL" id="CABPSM010000010">
    <property type="protein sequence ID" value="VVE28740.1"/>
    <property type="molecule type" value="Genomic_DNA"/>
</dbReference>
<evidence type="ECO:0000313" key="2">
    <source>
        <dbReference type="Proteomes" id="UP000343317"/>
    </source>
</evidence>
<accession>A0A5E4WY17</accession>
<dbReference type="Proteomes" id="UP000343317">
    <property type="component" value="Unassembled WGS sequence"/>
</dbReference>
<protein>
    <submittedName>
        <fullName evidence="1">Uncharacterized protein</fullName>
    </submittedName>
</protein>